<dbReference type="Ensembl" id="ENSMMDT00005042712.1">
    <property type="protein sequence ID" value="ENSMMDP00005041864.1"/>
    <property type="gene ID" value="ENSMMDG00005019304.1"/>
</dbReference>
<keyword evidence="4" id="KW-0653">Protein transport</keyword>
<keyword evidence="2" id="KW-0813">Transport</keyword>
<dbReference type="PROSITE" id="PS50195">
    <property type="entry name" value="PX"/>
    <property type="match status" value="1"/>
</dbReference>
<comment type="subcellular location">
    <subcellularLocation>
        <location evidence="1">Early endosome membrane</location>
        <topology evidence="1">Peripheral membrane protein</topology>
        <orientation evidence="1">Cytoplasmic side</orientation>
    </subcellularLocation>
</comment>
<reference evidence="9" key="1">
    <citation type="submission" date="2019-06" db="EMBL/GenBank/DDBJ databases">
        <authorList>
            <consortium name="Wellcome Sanger Institute Data Sharing"/>
        </authorList>
    </citation>
    <scope>NUCLEOTIDE SEQUENCE [LARGE SCALE GENOMIC DNA]</scope>
</reference>
<evidence type="ECO:0000256" key="7">
    <source>
        <dbReference type="SAM" id="MobiDB-lite"/>
    </source>
</evidence>
<name>A0A668A1Y1_9TELE</name>
<accession>A0A668A1Y1</accession>
<keyword evidence="6" id="KW-0472">Membrane</keyword>
<dbReference type="InterPro" id="IPR036871">
    <property type="entry name" value="PX_dom_sf"/>
</dbReference>
<dbReference type="GO" id="GO:0015031">
    <property type="term" value="P:protein transport"/>
    <property type="evidence" value="ECO:0007669"/>
    <property type="project" value="UniProtKB-KW"/>
</dbReference>
<dbReference type="PANTHER" id="PTHR20939:SF1">
    <property type="entry name" value="SORTING NEXIN-20"/>
    <property type="match status" value="1"/>
</dbReference>
<protein>
    <submittedName>
        <fullName evidence="9">Sorting nexin 20</fullName>
    </submittedName>
</protein>
<sequence>MSQKLGKIKKHLKYHKHSLSKGHKISEVYLALLHVSIDFPILSRSHLGARAESEGNTGDWSEMEAMNQQSDPNPGKMDEAPAPGPSCLTTKELQQNLKTEKQRQRPVRLLFEIPSARIIEQSLSKYVVYQVVLIRSGSFDSRRVSVERRYSDFSRFHQQLLEEFSEELEEVSLPRKLLTGNFSPEIISERRLGLQDYLAKLYAIRCIRYSRHFPEFFTEQEQRQAHGLLRAGQFKLALELLQTVLQIQEKLVPWQSPVLLVPTLCALAVCHRDLEEPEQAFQTAQRALPPVRRYGLKNYRAPLLELLVDLGYQLRHPVARLQDELTVLRDSERGLVSFRSLKELVVQEFI</sequence>
<dbReference type="Proteomes" id="UP000472263">
    <property type="component" value="Chromosome 6"/>
</dbReference>
<keyword evidence="3" id="KW-0967">Endosome</keyword>
<dbReference type="InterPro" id="IPR011990">
    <property type="entry name" value="TPR-like_helical_dom_sf"/>
</dbReference>
<dbReference type="SMART" id="SM00312">
    <property type="entry name" value="PX"/>
    <property type="match status" value="1"/>
</dbReference>
<evidence type="ECO:0000256" key="4">
    <source>
        <dbReference type="ARBA" id="ARBA00022927"/>
    </source>
</evidence>
<dbReference type="GeneTree" id="ENSGT00530000063759"/>
<dbReference type="InParanoid" id="A0A668A1Y1"/>
<dbReference type="InterPro" id="IPR039937">
    <property type="entry name" value="SNX20/SNX21"/>
</dbReference>
<keyword evidence="5" id="KW-0446">Lipid-binding</keyword>
<evidence type="ECO:0000313" key="9">
    <source>
        <dbReference type="Ensembl" id="ENSMMDP00005041864.1"/>
    </source>
</evidence>
<dbReference type="Pfam" id="PF00787">
    <property type="entry name" value="PX"/>
    <property type="match status" value="1"/>
</dbReference>
<organism evidence="9 10">
    <name type="scientific">Myripristis murdjan</name>
    <name type="common">pinecone soldierfish</name>
    <dbReference type="NCBI Taxonomy" id="586833"/>
    <lineage>
        <taxon>Eukaryota</taxon>
        <taxon>Metazoa</taxon>
        <taxon>Chordata</taxon>
        <taxon>Craniata</taxon>
        <taxon>Vertebrata</taxon>
        <taxon>Euteleostomi</taxon>
        <taxon>Actinopterygii</taxon>
        <taxon>Neopterygii</taxon>
        <taxon>Teleostei</taxon>
        <taxon>Neoteleostei</taxon>
        <taxon>Acanthomorphata</taxon>
        <taxon>Holocentriformes</taxon>
        <taxon>Holocentridae</taxon>
        <taxon>Myripristis</taxon>
    </lineage>
</organism>
<keyword evidence="10" id="KW-1185">Reference proteome</keyword>
<evidence type="ECO:0000256" key="6">
    <source>
        <dbReference type="ARBA" id="ARBA00023136"/>
    </source>
</evidence>
<gene>
    <name evidence="9" type="primary">SNX20</name>
    <name evidence="9" type="synonym">snx20</name>
</gene>
<dbReference type="GO" id="GO:1901981">
    <property type="term" value="F:phosphatidylinositol phosphate binding"/>
    <property type="evidence" value="ECO:0007669"/>
    <property type="project" value="TreeGrafter"/>
</dbReference>
<dbReference type="GO" id="GO:0031901">
    <property type="term" value="C:early endosome membrane"/>
    <property type="evidence" value="ECO:0007669"/>
    <property type="project" value="UniProtKB-SubCell"/>
</dbReference>
<evidence type="ECO:0000256" key="2">
    <source>
        <dbReference type="ARBA" id="ARBA00022448"/>
    </source>
</evidence>
<evidence type="ECO:0000256" key="1">
    <source>
        <dbReference type="ARBA" id="ARBA00004469"/>
    </source>
</evidence>
<dbReference type="InterPro" id="IPR001683">
    <property type="entry name" value="PX_dom"/>
</dbReference>
<dbReference type="PANTHER" id="PTHR20939">
    <property type="entry name" value="SORTING NEXIN 20, 21"/>
    <property type="match status" value="1"/>
</dbReference>
<reference evidence="9" key="3">
    <citation type="submission" date="2025-09" db="UniProtKB">
        <authorList>
            <consortium name="Ensembl"/>
        </authorList>
    </citation>
    <scope>IDENTIFICATION</scope>
</reference>
<evidence type="ECO:0000313" key="10">
    <source>
        <dbReference type="Proteomes" id="UP000472263"/>
    </source>
</evidence>
<dbReference type="Gene3D" id="3.30.1520.10">
    <property type="entry name" value="Phox-like domain"/>
    <property type="match status" value="1"/>
</dbReference>
<dbReference type="SUPFAM" id="SSF48452">
    <property type="entry name" value="TPR-like"/>
    <property type="match status" value="1"/>
</dbReference>
<evidence type="ECO:0000259" key="8">
    <source>
        <dbReference type="PROSITE" id="PS50195"/>
    </source>
</evidence>
<evidence type="ECO:0000256" key="3">
    <source>
        <dbReference type="ARBA" id="ARBA00022753"/>
    </source>
</evidence>
<dbReference type="AlphaFoldDB" id="A0A668A1Y1"/>
<feature type="domain" description="PX" evidence="8">
    <location>
        <begin position="107"/>
        <end position="224"/>
    </location>
</feature>
<reference evidence="9" key="2">
    <citation type="submission" date="2025-08" db="UniProtKB">
        <authorList>
            <consortium name="Ensembl"/>
        </authorList>
    </citation>
    <scope>IDENTIFICATION</scope>
</reference>
<evidence type="ECO:0000256" key="5">
    <source>
        <dbReference type="ARBA" id="ARBA00023121"/>
    </source>
</evidence>
<feature type="region of interest" description="Disordered" evidence="7">
    <location>
        <begin position="48"/>
        <end position="88"/>
    </location>
</feature>
<dbReference type="SUPFAM" id="SSF64268">
    <property type="entry name" value="PX domain"/>
    <property type="match status" value="1"/>
</dbReference>
<proteinExistence type="predicted"/>